<evidence type="ECO:0000313" key="13">
    <source>
        <dbReference type="EMBL" id="MBU5485786.1"/>
    </source>
</evidence>
<keyword evidence="4 10" id="KW-0812">Transmembrane</keyword>
<evidence type="ECO:0000256" key="1">
    <source>
        <dbReference type="ARBA" id="ARBA00004651"/>
    </source>
</evidence>
<evidence type="ECO:0000256" key="10">
    <source>
        <dbReference type="SAM" id="Phobius"/>
    </source>
</evidence>
<keyword evidence="2" id="KW-1003">Cell membrane</keyword>
<protein>
    <submittedName>
        <fullName evidence="13">Methyl-accepting chemotaxis protein</fullName>
    </submittedName>
</protein>
<dbReference type="CDD" id="cd12914">
    <property type="entry name" value="PDC1_DGC_like"/>
    <property type="match status" value="1"/>
</dbReference>
<keyword evidence="3" id="KW-0145">Chemotaxis</keyword>
<dbReference type="Proteomes" id="UP000726170">
    <property type="component" value="Unassembled WGS sequence"/>
</dbReference>
<dbReference type="PANTHER" id="PTHR32089:SF112">
    <property type="entry name" value="LYSOZYME-LIKE PROTEIN-RELATED"/>
    <property type="match status" value="1"/>
</dbReference>
<feature type="domain" description="HAMP" evidence="12">
    <location>
        <begin position="324"/>
        <end position="379"/>
    </location>
</feature>
<evidence type="ECO:0000256" key="4">
    <source>
        <dbReference type="ARBA" id="ARBA00022692"/>
    </source>
</evidence>
<feature type="domain" description="Methyl-accepting transducer" evidence="11">
    <location>
        <begin position="398"/>
        <end position="662"/>
    </location>
</feature>
<comment type="similarity">
    <text evidence="8">Belongs to the methyl-accepting chemotaxis (MCP) protein family.</text>
</comment>
<dbReference type="InterPro" id="IPR004089">
    <property type="entry name" value="MCPsignal_dom"/>
</dbReference>
<sequence length="684" mass="74815">MGKEEKVKKLKKVELKKVGKLRSIKTKLLISFTLLILVICAGLGTISYKISSNLTIENMKDRLNKTASEATRLAKSRIDIELMVLEVIASKSEIKDPNVSWDVKKAILEEEMKRNGYSIMDMADKNGKALSTDGGVYDLKDRDYFKRAMNGESVISDPVASVADKSVIVPIAVPIRNNNEIVGVLVGIKDGTILNDVVADIKYGESGGATMLSKDGTVIADGDIKRVLSMENTISKSLEDPEVKEVAEIHKKMVAGEKGIGKYSYLGESKYAAYAPIEEMGWSIMIYANEEEITSGIDTLLKYITIASIIFLFIGILFTVILGRKLTSPIIAMVEYIKVIATGDYTLEIPEKYIKEKDETGDLANAVKNMQGSVRDMLSLVKNSSEEIGLQTESLSATSEEMASSADNISQTIGEIAKGVGDQAQDLSSINEVLNNFNQELTYIVKSIEDVSDNSTGIEDIALNSNNKMEDLIESINNVNKTFKDFMYKINSLGDNIKNINEITNLINNVSEQTNLLALNAAIEAARAGEAGKGFAVVADEIRKLAEKSKLSAEDISKLIEQISKESKDIIQSSSNVEHDLQNSITVIDESMESFKKIIESINEINPKIRNINAGARNINNSKNLIVEKIETSSSVAEEISASSEEIAASSQEMGASTEEVAASIINLANMTKEMNSRVNKFKI</sequence>
<dbReference type="CDD" id="cd11386">
    <property type="entry name" value="MCP_signal"/>
    <property type="match status" value="1"/>
</dbReference>
<dbReference type="PROSITE" id="PS50885">
    <property type="entry name" value="HAMP"/>
    <property type="match status" value="1"/>
</dbReference>
<dbReference type="Pfam" id="PF00015">
    <property type="entry name" value="MCPsignal"/>
    <property type="match status" value="1"/>
</dbReference>
<dbReference type="PANTHER" id="PTHR32089">
    <property type="entry name" value="METHYL-ACCEPTING CHEMOTAXIS PROTEIN MCPB"/>
    <property type="match status" value="1"/>
</dbReference>
<evidence type="ECO:0000256" key="9">
    <source>
        <dbReference type="PROSITE-ProRule" id="PRU00284"/>
    </source>
</evidence>
<dbReference type="PROSITE" id="PS50111">
    <property type="entry name" value="CHEMOTAXIS_TRANSDUC_2"/>
    <property type="match status" value="1"/>
</dbReference>
<gene>
    <name evidence="13" type="ORF">KQI86_15810</name>
</gene>
<dbReference type="InterPro" id="IPR033479">
    <property type="entry name" value="dCache_1"/>
</dbReference>
<evidence type="ECO:0000256" key="6">
    <source>
        <dbReference type="ARBA" id="ARBA00023136"/>
    </source>
</evidence>
<dbReference type="EMBL" id="JAHLQF010000004">
    <property type="protein sequence ID" value="MBU5485786.1"/>
    <property type="molecule type" value="Genomic_DNA"/>
</dbReference>
<comment type="caution">
    <text evidence="13">The sequence shown here is derived from an EMBL/GenBank/DDBJ whole genome shotgun (WGS) entry which is preliminary data.</text>
</comment>
<keyword evidence="7 9" id="KW-0807">Transducer</keyword>
<feature type="transmembrane region" description="Helical" evidence="10">
    <location>
        <begin position="300"/>
        <end position="323"/>
    </location>
</feature>
<keyword evidence="14" id="KW-1185">Reference proteome</keyword>
<evidence type="ECO:0000259" key="12">
    <source>
        <dbReference type="PROSITE" id="PS50885"/>
    </source>
</evidence>
<evidence type="ECO:0000256" key="3">
    <source>
        <dbReference type="ARBA" id="ARBA00022500"/>
    </source>
</evidence>
<reference evidence="13 14" key="1">
    <citation type="submission" date="2021-06" db="EMBL/GenBank/DDBJ databases">
        <authorList>
            <person name="Sun Q."/>
            <person name="Li D."/>
        </authorList>
    </citation>
    <scope>NUCLEOTIDE SEQUENCE [LARGE SCALE GENOMIC DNA]</scope>
    <source>
        <strain evidence="13 14">MSJ-11</strain>
    </source>
</reference>
<comment type="subcellular location">
    <subcellularLocation>
        <location evidence="1">Cell membrane</location>
        <topology evidence="1">Multi-pass membrane protein</topology>
    </subcellularLocation>
</comment>
<dbReference type="Pfam" id="PF02743">
    <property type="entry name" value="dCache_1"/>
    <property type="match status" value="1"/>
</dbReference>
<evidence type="ECO:0000256" key="8">
    <source>
        <dbReference type="ARBA" id="ARBA00029447"/>
    </source>
</evidence>
<dbReference type="CDD" id="cd06225">
    <property type="entry name" value="HAMP"/>
    <property type="match status" value="1"/>
</dbReference>
<evidence type="ECO:0000256" key="2">
    <source>
        <dbReference type="ARBA" id="ARBA00022475"/>
    </source>
</evidence>
<dbReference type="SMART" id="SM00283">
    <property type="entry name" value="MA"/>
    <property type="match status" value="1"/>
</dbReference>
<dbReference type="Pfam" id="PF00672">
    <property type="entry name" value="HAMP"/>
    <property type="match status" value="1"/>
</dbReference>
<name>A0ABS6EM96_9CLOT</name>
<dbReference type="RefSeq" id="WP_216440380.1">
    <property type="nucleotide sequence ID" value="NZ_JAHLQF010000004.1"/>
</dbReference>
<keyword evidence="5 10" id="KW-1133">Transmembrane helix</keyword>
<organism evidence="13 14">
    <name type="scientific">Clostridium mobile</name>
    <dbReference type="NCBI Taxonomy" id="2841512"/>
    <lineage>
        <taxon>Bacteria</taxon>
        <taxon>Bacillati</taxon>
        <taxon>Bacillota</taxon>
        <taxon>Clostridia</taxon>
        <taxon>Eubacteriales</taxon>
        <taxon>Clostridiaceae</taxon>
        <taxon>Clostridium</taxon>
    </lineage>
</organism>
<proteinExistence type="inferred from homology"/>
<dbReference type="SMART" id="SM00304">
    <property type="entry name" value="HAMP"/>
    <property type="match status" value="1"/>
</dbReference>
<accession>A0ABS6EM96</accession>
<dbReference type="InterPro" id="IPR003660">
    <property type="entry name" value="HAMP_dom"/>
</dbReference>
<evidence type="ECO:0000256" key="5">
    <source>
        <dbReference type="ARBA" id="ARBA00022989"/>
    </source>
</evidence>
<feature type="transmembrane region" description="Helical" evidence="10">
    <location>
        <begin position="28"/>
        <end position="48"/>
    </location>
</feature>
<evidence type="ECO:0000313" key="14">
    <source>
        <dbReference type="Proteomes" id="UP000726170"/>
    </source>
</evidence>
<dbReference type="CDD" id="cd12912">
    <property type="entry name" value="PDC2_MCP_like"/>
    <property type="match status" value="1"/>
</dbReference>
<evidence type="ECO:0000259" key="11">
    <source>
        <dbReference type="PROSITE" id="PS50111"/>
    </source>
</evidence>
<keyword evidence="6 10" id="KW-0472">Membrane</keyword>
<evidence type="ECO:0000256" key="7">
    <source>
        <dbReference type="ARBA" id="ARBA00023224"/>
    </source>
</evidence>